<sequence>MGLPLSSLPASNSHTFPRSQMANVSSGRGPANRQALVRVFCLVINEHYSHTFPNRNSATTHAASSLPSL</sequence>
<protein>
    <submittedName>
        <fullName evidence="2">Uncharacterized protein</fullName>
    </submittedName>
</protein>
<reference evidence="2 3" key="1">
    <citation type="submission" date="2016-03" db="EMBL/GenBank/DDBJ databases">
        <title>Whole genome sequencing of Grifola frondosa 9006-11.</title>
        <authorList>
            <person name="Min B."/>
            <person name="Park H."/>
            <person name="Kim J.-G."/>
            <person name="Cho H."/>
            <person name="Oh Y.-L."/>
            <person name="Kong W.-S."/>
            <person name="Choi I.-G."/>
        </authorList>
    </citation>
    <scope>NUCLEOTIDE SEQUENCE [LARGE SCALE GENOMIC DNA]</scope>
    <source>
        <strain evidence="2 3">9006-11</strain>
    </source>
</reference>
<feature type="compositionally biased region" description="Polar residues" evidence="1">
    <location>
        <begin position="8"/>
        <end position="26"/>
    </location>
</feature>
<organism evidence="2 3">
    <name type="scientific">Grifola frondosa</name>
    <name type="common">Maitake</name>
    <name type="synonym">Polyporus frondosus</name>
    <dbReference type="NCBI Taxonomy" id="5627"/>
    <lineage>
        <taxon>Eukaryota</taxon>
        <taxon>Fungi</taxon>
        <taxon>Dikarya</taxon>
        <taxon>Basidiomycota</taxon>
        <taxon>Agaricomycotina</taxon>
        <taxon>Agaricomycetes</taxon>
        <taxon>Polyporales</taxon>
        <taxon>Grifolaceae</taxon>
        <taxon>Grifola</taxon>
    </lineage>
</organism>
<dbReference type="EMBL" id="LUGG01000027">
    <property type="protein sequence ID" value="OBZ66721.1"/>
    <property type="molecule type" value="Genomic_DNA"/>
</dbReference>
<dbReference type="Proteomes" id="UP000092993">
    <property type="component" value="Unassembled WGS sequence"/>
</dbReference>
<accession>A0A1C7LPK8</accession>
<evidence type="ECO:0000313" key="2">
    <source>
        <dbReference type="EMBL" id="OBZ66721.1"/>
    </source>
</evidence>
<dbReference type="AlphaFoldDB" id="A0A1C7LPK8"/>
<comment type="caution">
    <text evidence="2">The sequence shown here is derived from an EMBL/GenBank/DDBJ whole genome shotgun (WGS) entry which is preliminary data.</text>
</comment>
<evidence type="ECO:0000256" key="1">
    <source>
        <dbReference type="SAM" id="MobiDB-lite"/>
    </source>
</evidence>
<proteinExistence type="predicted"/>
<keyword evidence="3" id="KW-1185">Reference proteome</keyword>
<gene>
    <name evidence="2" type="ORF">A0H81_13176</name>
</gene>
<name>A0A1C7LPK8_GRIFR</name>
<evidence type="ECO:0000313" key="3">
    <source>
        <dbReference type="Proteomes" id="UP000092993"/>
    </source>
</evidence>
<feature type="region of interest" description="Disordered" evidence="1">
    <location>
        <begin position="1"/>
        <end position="29"/>
    </location>
</feature>